<comment type="caution">
    <text evidence="2">The sequence shown here is derived from an EMBL/GenBank/DDBJ whole genome shotgun (WGS) entry which is preliminary data.</text>
</comment>
<gene>
    <name evidence="2" type="ORF">PVK06_023231</name>
</gene>
<feature type="domain" description="Reverse transcriptase zinc-binding" evidence="1">
    <location>
        <begin position="17"/>
        <end position="83"/>
    </location>
</feature>
<evidence type="ECO:0000313" key="3">
    <source>
        <dbReference type="Proteomes" id="UP001358586"/>
    </source>
</evidence>
<proteinExistence type="predicted"/>
<dbReference type="EMBL" id="JARKNE010000007">
    <property type="protein sequence ID" value="KAK5818297.1"/>
    <property type="molecule type" value="Genomic_DNA"/>
</dbReference>
<accession>A0ABR0PAR0</accession>
<protein>
    <recommendedName>
        <fullName evidence="1">Reverse transcriptase zinc-binding domain-containing protein</fullName>
    </recommendedName>
</protein>
<dbReference type="InterPro" id="IPR026960">
    <property type="entry name" value="RVT-Znf"/>
</dbReference>
<reference evidence="2 3" key="1">
    <citation type="submission" date="2023-03" db="EMBL/GenBank/DDBJ databases">
        <title>WGS of Gossypium arboreum.</title>
        <authorList>
            <person name="Yu D."/>
        </authorList>
    </citation>
    <scope>NUCLEOTIDE SEQUENCE [LARGE SCALE GENOMIC DNA]</scope>
    <source>
        <tissue evidence="2">Leaf</tissue>
    </source>
</reference>
<dbReference type="Pfam" id="PF13966">
    <property type="entry name" value="zf-RVT"/>
    <property type="match status" value="1"/>
</dbReference>
<dbReference type="Proteomes" id="UP001358586">
    <property type="component" value="Chromosome 7"/>
</dbReference>
<organism evidence="2 3">
    <name type="scientific">Gossypium arboreum</name>
    <name type="common">Tree cotton</name>
    <name type="synonym">Gossypium nanking</name>
    <dbReference type="NCBI Taxonomy" id="29729"/>
    <lineage>
        <taxon>Eukaryota</taxon>
        <taxon>Viridiplantae</taxon>
        <taxon>Streptophyta</taxon>
        <taxon>Embryophyta</taxon>
        <taxon>Tracheophyta</taxon>
        <taxon>Spermatophyta</taxon>
        <taxon>Magnoliopsida</taxon>
        <taxon>eudicotyledons</taxon>
        <taxon>Gunneridae</taxon>
        <taxon>Pentapetalae</taxon>
        <taxon>rosids</taxon>
        <taxon>malvids</taxon>
        <taxon>Malvales</taxon>
        <taxon>Malvaceae</taxon>
        <taxon>Malvoideae</taxon>
        <taxon>Gossypium</taxon>
    </lineage>
</organism>
<evidence type="ECO:0000313" key="2">
    <source>
        <dbReference type="EMBL" id="KAK5818297.1"/>
    </source>
</evidence>
<sequence>MASYRGGTRTNNEILTIFFTRLWELKIPSKIRILIWRIAHDYLPTLHNLRVRSLVVNTLCPVCQMEEESVDHLFRVCTFTQQVLWGVGVTVSTCNRESSWKNWLAAEFVNQSIEACKIRSIAYWAIWYNRNKLYHEGMREQAHEVVGFIKAYYAETTILGERL</sequence>
<evidence type="ECO:0000259" key="1">
    <source>
        <dbReference type="Pfam" id="PF13966"/>
    </source>
</evidence>
<name>A0ABR0PAR0_GOSAR</name>
<keyword evidence="3" id="KW-1185">Reference proteome</keyword>